<dbReference type="InterPro" id="IPR001969">
    <property type="entry name" value="Aspartic_peptidase_AS"/>
</dbReference>
<keyword evidence="2" id="KW-0645">Protease</keyword>
<dbReference type="PANTHER" id="PTHR13683">
    <property type="entry name" value="ASPARTYL PROTEASES"/>
    <property type="match status" value="1"/>
</dbReference>
<dbReference type="AlphaFoldDB" id="A0A7S3Q4G0"/>
<dbReference type="EMBL" id="HBIO01013176">
    <property type="protein sequence ID" value="CAE0465411.1"/>
    <property type="molecule type" value="Transcribed_RNA"/>
</dbReference>
<evidence type="ECO:0000256" key="5">
    <source>
        <dbReference type="ARBA" id="ARBA00022801"/>
    </source>
</evidence>
<dbReference type="SUPFAM" id="SSF50630">
    <property type="entry name" value="Acid proteases"/>
    <property type="match status" value="1"/>
</dbReference>
<dbReference type="FunFam" id="2.40.70.10:FF:000225">
    <property type="entry name" value="Predicted protein"/>
    <property type="match status" value="1"/>
</dbReference>
<dbReference type="Pfam" id="PF14543">
    <property type="entry name" value="TAXi_N"/>
    <property type="match status" value="1"/>
</dbReference>
<dbReference type="GO" id="GO:0006508">
    <property type="term" value="P:proteolysis"/>
    <property type="evidence" value="ECO:0007669"/>
    <property type="project" value="UniProtKB-KW"/>
</dbReference>
<organism evidence="12">
    <name type="scientific">Chaetoceros debilis</name>
    <dbReference type="NCBI Taxonomy" id="122233"/>
    <lineage>
        <taxon>Eukaryota</taxon>
        <taxon>Sar</taxon>
        <taxon>Stramenopiles</taxon>
        <taxon>Ochrophyta</taxon>
        <taxon>Bacillariophyta</taxon>
        <taxon>Coscinodiscophyceae</taxon>
        <taxon>Chaetocerotophycidae</taxon>
        <taxon>Chaetocerotales</taxon>
        <taxon>Chaetocerotaceae</taxon>
        <taxon>Chaetoceros</taxon>
    </lineage>
</organism>
<comment type="subcellular location">
    <subcellularLocation>
        <location evidence="8">Endomembrane system</location>
        <topology evidence="8">Single-pass type I membrane protein</topology>
    </subcellularLocation>
</comment>
<evidence type="ECO:0000256" key="3">
    <source>
        <dbReference type="ARBA" id="ARBA00022692"/>
    </source>
</evidence>
<protein>
    <recommendedName>
        <fullName evidence="11">Peptidase A1 domain-containing protein</fullName>
    </recommendedName>
</protein>
<proteinExistence type="inferred from homology"/>
<feature type="region of interest" description="Disordered" evidence="9">
    <location>
        <begin position="489"/>
        <end position="523"/>
    </location>
</feature>
<dbReference type="PROSITE" id="PS00141">
    <property type="entry name" value="ASP_PROTEASE"/>
    <property type="match status" value="1"/>
</dbReference>
<evidence type="ECO:0000256" key="6">
    <source>
        <dbReference type="ARBA" id="ARBA00022989"/>
    </source>
</evidence>
<keyword evidence="7 10" id="KW-0472">Membrane</keyword>
<reference evidence="12" key="1">
    <citation type="submission" date="2021-01" db="EMBL/GenBank/DDBJ databases">
        <authorList>
            <person name="Corre E."/>
            <person name="Pelletier E."/>
            <person name="Niang G."/>
            <person name="Scheremetjew M."/>
            <person name="Finn R."/>
            <person name="Kale V."/>
            <person name="Holt S."/>
            <person name="Cochrane G."/>
            <person name="Meng A."/>
            <person name="Brown T."/>
            <person name="Cohen L."/>
        </authorList>
    </citation>
    <scope>NUCLEOTIDE SEQUENCE</scope>
    <source>
        <strain evidence="12">MM31A-1</strain>
    </source>
</reference>
<evidence type="ECO:0000259" key="11">
    <source>
        <dbReference type="PROSITE" id="PS51767"/>
    </source>
</evidence>
<keyword evidence="5" id="KW-0378">Hydrolase</keyword>
<dbReference type="PANTHER" id="PTHR13683:SF375">
    <property type="entry name" value="PEPTIDASE A1 DOMAIN-CONTAINING PROTEIN"/>
    <property type="match status" value="1"/>
</dbReference>
<evidence type="ECO:0000256" key="7">
    <source>
        <dbReference type="ARBA" id="ARBA00023136"/>
    </source>
</evidence>
<keyword evidence="3 10" id="KW-0812">Transmembrane</keyword>
<evidence type="ECO:0000256" key="8">
    <source>
        <dbReference type="ARBA" id="ARBA00046288"/>
    </source>
</evidence>
<dbReference type="InterPro" id="IPR021109">
    <property type="entry name" value="Peptidase_aspartic_dom_sf"/>
</dbReference>
<keyword evidence="6 10" id="KW-1133">Transmembrane helix</keyword>
<evidence type="ECO:0000256" key="1">
    <source>
        <dbReference type="ARBA" id="ARBA00007447"/>
    </source>
</evidence>
<comment type="similarity">
    <text evidence="1">Belongs to the peptidase A1 family.</text>
</comment>
<dbReference type="PROSITE" id="PS51767">
    <property type="entry name" value="PEPTIDASE_A1"/>
    <property type="match status" value="1"/>
</dbReference>
<feature type="compositionally biased region" description="Basic and acidic residues" evidence="9">
    <location>
        <begin position="512"/>
        <end position="523"/>
    </location>
</feature>
<feature type="domain" description="Peptidase A1" evidence="11">
    <location>
        <begin position="72"/>
        <end position="476"/>
    </location>
</feature>
<evidence type="ECO:0000256" key="2">
    <source>
        <dbReference type="ARBA" id="ARBA00022670"/>
    </source>
</evidence>
<name>A0A7S3Q4G0_9STRA</name>
<feature type="transmembrane region" description="Helical" evidence="10">
    <location>
        <begin position="531"/>
        <end position="552"/>
    </location>
</feature>
<dbReference type="InterPro" id="IPR001461">
    <property type="entry name" value="Aspartic_peptidase_A1"/>
</dbReference>
<accession>A0A7S3Q4G0</accession>
<evidence type="ECO:0000256" key="10">
    <source>
        <dbReference type="SAM" id="Phobius"/>
    </source>
</evidence>
<sequence>MIKGIMISTIGAIFLSANIITGGVARANVYHVPLISHSEIVRRRTRSLLDGSSGTNIAKQQIDALYQGYGTHYIDLWVGTPPQRQTVIVGTGSPKTAFPCSKCSDCGALYHTDGYFQEAESSTYRALSNCECTYGQCDSQHGSQCRLSTSYAEGSSWYGYESVDITYAGGPHSKIQTLPGVFSDNDKDDADPLRAQNFAFDHSFACQDTATGLFKTQMADGIMGMDNYPESFWRQAYDHGVIDKKAFALCLSRQDSPTKMGIEAGALTMGGHDVRLHTTPMIYSKLDRYEKFVVRLKKMYLRAGGGGNSVLSSDPNLQVLPLDVSEVEYDRYSKVLVDSGTTSTYFPTGLSGAFKALWDELSPGVEFNHQKMHLTDDEINNLPTILLQLEGSEDMNTIINEDPSKVPGLAASIDPDNPYDIIIAIPPTHYMEHDGHGGYIAEFFVDERGYTATMGANTMMGHDILFDVEEGSLGFAESHCDYEKLEEEVAEEEEEMVSEKKDQSTPQSKDYIPVEKSGEKAVGETESKSSLSRICVALIIAIGCLGVAYVGFDRFGGKEILARRHGRLSTDDIYDLELELQNVPRPIV</sequence>
<gene>
    <name evidence="12" type="ORF">CDEB00056_LOCUS10252</name>
</gene>
<dbReference type="InterPro" id="IPR033121">
    <property type="entry name" value="PEPTIDASE_A1"/>
</dbReference>
<dbReference type="GO" id="GO:0004190">
    <property type="term" value="F:aspartic-type endopeptidase activity"/>
    <property type="evidence" value="ECO:0007669"/>
    <property type="project" value="InterPro"/>
</dbReference>
<dbReference type="GO" id="GO:0012505">
    <property type="term" value="C:endomembrane system"/>
    <property type="evidence" value="ECO:0007669"/>
    <property type="project" value="UniProtKB-SubCell"/>
</dbReference>
<dbReference type="InterPro" id="IPR032861">
    <property type="entry name" value="TAXi_N"/>
</dbReference>
<evidence type="ECO:0000256" key="9">
    <source>
        <dbReference type="SAM" id="MobiDB-lite"/>
    </source>
</evidence>
<evidence type="ECO:0000313" key="12">
    <source>
        <dbReference type="EMBL" id="CAE0465411.1"/>
    </source>
</evidence>
<dbReference type="Gene3D" id="2.40.70.10">
    <property type="entry name" value="Acid Proteases"/>
    <property type="match status" value="2"/>
</dbReference>
<evidence type="ECO:0000256" key="4">
    <source>
        <dbReference type="ARBA" id="ARBA00022729"/>
    </source>
</evidence>
<keyword evidence="4" id="KW-0732">Signal</keyword>